<evidence type="ECO:0000256" key="10">
    <source>
        <dbReference type="ARBA" id="ARBA00048540"/>
    </source>
</evidence>
<evidence type="ECO:0000256" key="1">
    <source>
        <dbReference type="ARBA" id="ARBA00008282"/>
    </source>
</evidence>
<sequence>MTGMKGIHRGTLWITALVLAALLLAGCERPEIHRERFFAFGTLVELNVYTRDADLAREGADAVRADLARMHRDWHAWKPGPLQEVNQALARGEAIRADPAVLAPILEARALSLRTEGLFNPAMGRLFALWGFQSDQAAGPPPPQEAVEALLARDPDMADLHMENGRLSTENPAVQLDLGAFAKGYGVHRAVDHLRALGIEHAILNAGGDLRAIGRPGDRPWRIGIRDPDGQGVLAGIEIQGDEAVFTSGDYERYFTHEGVRYHHILDPRTGYPARGSRSVTVIHEDAGLADAASTALFIAGPEHWPRIAARLGVDKVLLLDATGVAHMTPAMAQRVAFRKEPAERRIQALPGDPGPAGGP</sequence>
<evidence type="ECO:0000256" key="5">
    <source>
        <dbReference type="ARBA" id="ARBA00022679"/>
    </source>
</evidence>
<evidence type="ECO:0000256" key="6">
    <source>
        <dbReference type="ARBA" id="ARBA00022723"/>
    </source>
</evidence>
<proteinExistence type="inferred from homology"/>
<dbReference type="PROSITE" id="PS51257">
    <property type="entry name" value="PROKAR_LIPOPROTEIN"/>
    <property type="match status" value="1"/>
</dbReference>
<evidence type="ECO:0000256" key="13">
    <source>
        <dbReference type="RuleBase" id="RU363002"/>
    </source>
</evidence>
<dbReference type="Gene3D" id="3.10.520.10">
    <property type="entry name" value="ApbE-like domains"/>
    <property type="match status" value="1"/>
</dbReference>
<accession>A0A1I4SF62</accession>
<gene>
    <name evidence="14" type="ORF">SAMN05421721_11621</name>
</gene>
<organism evidence="14 15">
    <name type="scientific">Ectothiorhodospira mobilis</name>
    <dbReference type="NCBI Taxonomy" id="195064"/>
    <lineage>
        <taxon>Bacteria</taxon>
        <taxon>Pseudomonadati</taxon>
        <taxon>Pseudomonadota</taxon>
        <taxon>Gammaproteobacteria</taxon>
        <taxon>Chromatiales</taxon>
        <taxon>Ectothiorhodospiraceae</taxon>
        <taxon>Ectothiorhodospira</taxon>
    </lineage>
</organism>
<keyword evidence="5 11" id="KW-0808">Transferase</keyword>
<keyword evidence="13" id="KW-0472">Membrane</keyword>
<keyword evidence="8 11" id="KW-0460">Magnesium</keyword>
<keyword evidence="13 14" id="KW-0449">Lipoprotein</keyword>
<comment type="subcellular location">
    <subcellularLocation>
        <location evidence="13">Cell inner membrane</location>
        <topology evidence="13">Lipid-anchor</topology>
        <orientation evidence="13">Periplasmic side</orientation>
    </subcellularLocation>
</comment>
<name>A0A1I4SF62_ECTMO</name>
<dbReference type="InterPro" id="IPR003374">
    <property type="entry name" value="ApbE-like_sf"/>
</dbReference>
<evidence type="ECO:0000256" key="8">
    <source>
        <dbReference type="ARBA" id="ARBA00022842"/>
    </source>
</evidence>
<evidence type="ECO:0000256" key="12">
    <source>
        <dbReference type="PIRSR" id="PIRSR006268-2"/>
    </source>
</evidence>
<keyword evidence="13" id="KW-1003">Cell membrane</keyword>
<dbReference type="AlphaFoldDB" id="A0A1I4SF62"/>
<evidence type="ECO:0000256" key="2">
    <source>
        <dbReference type="ARBA" id="ARBA00011955"/>
    </source>
</evidence>
<keyword evidence="4 11" id="KW-0285">Flavoprotein</keyword>
<dbReference type="SUPFAM" id="SSF143631">
    <property type="entry name" value="ApbE-like"/>
    <property type="match status" value="1"/>
</dbReference>
<comment type="cofactor">
    <cofactor evidence="12">
        <name>Mg(2+)</name>
        <dbReference type="ChEBI" id="CHEBI:18420"/>
    </cofactor>
    <cofactor evidence="12">
        <name>Mn(2+)</name>
        <dbReference type="ChEBI" id="CHEBI:29035"/>
    </cofactor>
    <text evidence="12">Magnesium. Can also use manganese.</text>
</comment>
<dbReference type="PANTHER" id="PTHR30040">
    <property type="entry name" value="THIAMINE BIOSYNTHESIS LIPOPROTEIN APBE"/>
    <property type="match status" value="1"/>
</dbReference>
<comment type="similarity">
    <text evidence="1 11 13">Belongs to the ApbE family.</text>
</comment>
<dbReference type="EMBL" id="FOUO01000016">
    <property type="protein sequence ID" value="SFM63116.1"/>
    <property type="molecule type" value="Genomic_DNA"/>
</dbReference>
<dbReference type="Pfam" id="PF02424">
    <property type="entry name" value="ApbE"/>
    <property type="match status" value="1"/>
</dbReference>
<dbReference type="STRING" id="195064.SAMN05421721_11621"/>
<evidence type="ECO:0000313" key="14">
    <source>
        <dbReference type="EMBL" id="SFM63116.1"/>
    </source>
</evidence>
<feature type="binding site" evidence="12">
    <location>
        <position position="180"/>
    </location>
    <ligand>
        <name>Mg(2+)</name>
        <dbReference type="ChEBI" id="CHEBI:18420"/>
    </ligand>
</feature>
<evidence type="ECO:0000256" key="7">
    <source>
        <dbReference type="ARBA" id="ARBA00022827"/>
    </source>
</evidence>
<evidence type="ECO:0000256" key="9">
    <source>
        <dbReference type="ARBA" id="ARBA00031306"/>
    </source>
</evidence>
<feature type="binding site" evidence="12">
    <location>
        <position position="291"/>
    </location>
    <ligand>
        <name>Mg(2+)</name>
        <dbReference type="ChEBI" id="CHEBI:18420"/>
    </ligand>
</feature>
<dbReference type="GO" id="GO:0046872">
    <property type="term" value="F:metal ion binding"/>
    <property type="evidence" value="ECO:0007669"/>
    <property type="project" value="UniProtKB-UniRule"/>
</dbReference>
<comment type="catalytic activity">
    <reaction evidence="10 11 13">
        <text>L-threonyl-[protein] + FAD = FMN-L-threonyl-[protein] + AMP + H(+)</text>
        <dbReference type="Rhea" id="RHEA:36847"/>
        <dbReference type="Rhea" id="RHEA-COMP:11060"/>
        <dbReference type="Rhea" id="RHEA-COMP:11061"/>
        <dbReference type="ChEBI" id="CHEBI:15378"/>
        <dbReference type="ChEBI" id="CHEBI:30013"/>
        <dbReference type="ChEBI" id="CHEBI:57692"/>
        <dbReference type="ChEBI" id="CHEBI:74257"/>
        <dbReference type="ChEBI" id="CHEBI:456215"/>
        <dbReference type="EC" id="2.7.1.180"/>
    </reaction>
</comment>
<dbReference type="PIRSF" id="PIRSF006268">
    <property type="entry name" value="ApbE"/>
    <property type="match status" value="1"/>
</dbReference>
<reference evidence="14 15" key="1">
    <citation type="submission" date="2016-10" db="EMBL/GenBank/DDBJ databases">
        <authorList>
            <person name="de Groot N.N."/>
        </authorList>
    </citation>
    <scope>NUCLEOTIDE SEQUENCE [LARGE SCALE GENOMIC DNA]</scope>
    <source>
        <strain evidence="14 15">DSM 4180</strain>
    </source>
</reference>
<feature type="binding site" evidence="12">
    <location>
        <position position="295"/>
    </location>
    <ligand>
        <name>Mg(2+)</name>
        <dbReference type="ChEBI" id="CHEBI:18420"/>
    </ligand>
</feature>
<evidence type="ECO:0000256" key="11">
    <source>
        <dbReference type="PIRNR" id="PIRNR006268"/>
    </source>
</evidence>
<dbReference type="PANTHER" id="PTHR30040:SF2">
    <property type="entry name" value="FAD:PROTEIN FMN TRANSFERASE"/>
    <property type="match status" value="1"/>
</dbReference>
<keyword evidence="15" id="KW-1185">Reference proteome</keyword>
<keyword evidence="13" id="KW-0997">Cell inner membrane</keyword>
<evidence type="ECO:0000256" key="3">
    <source>
        <dbReference type="ARBA" id="ARBA00016337"/>
    </source>
</evidence>
<dbReference type="GO" id="GO:0005886">
    <property type="term" value="C:plasma membrane"/>
    <property type="evidence" value="ECO:0007669"/>
    <property type="project" value="UniProtKB-SubCell"/>
</dbReference>
<comment type="function">
    <text evidence="13">Flavin transferase that catalyzes the transfer of the FMN moiety of FAD and its covalent binding to the hydroxyl group of a threonine residue in a target flavoprotein.</text>
</comment>
<protein>
    <recommendedName>
        <fullName evidence="3 11">FAD:protein FMN transferase</fullName>
        <ecNumber evidence="2 11">2.7.1.180</ecNumber>
    </recommendedName>
    <alternativeName>
        <fullName evidence="9 11">Flavin transferase</fullName>
    </alternativeName>
</protein>
<dbReference type="GO" id="GO:0016740">
    <property type="term" value="F:transferase activity"/>
    <property type="evidence" value="ECO:0007669"/>
    <property type="project" value="UniProtKB-UniRule"/>
</dbReference>
<dbReference type="InterPro" id="IPR024932">
    <property type="entry name" value="ApbE"/>
</dbReference>
<dbReference type="Proteomes" id="UP000199556">
    <property type="component" value="Unassembled WGS sequence"/>
</dbReference>
<dbReference type="EC" id="2.7.1.180" evidence="2 11"/>
<keyword evidence="7 11" id="KW-0274">FAD</keyword>
<keyword evidence="6 11" id="KW-0479">Metal-binding</keyword>
<evidence type="ECO:0000313" key="15">
    <source>
        <dbReference type="Proteomes" id="UP000199556"/>
    </source>
</evidence>
<evidence type="ECO:0000256" key="4">
    <source>
        <dbReference type="ARBA" id="ARBA00022630"/>
    </source>
</evidence>